<feature type="signal peptide" evidence="1">
    <location>
        <begin position="1"/>
        <end position="20"/>
    </location>
</feature>
<sequence length="167" mass="17320">MLAKVTSAVALAMTIIGANAESYTISFTNHCGRGTPRLVQNGKVLSTGGSFTKNGPFPAAIAYLQTGNCGLNGENCMIVEMTLQNPNPAKPGSGSSVDLSLIPPHALNVPIHFEYKNGGSCNGKGKTCSTATVTPHSMFLQTPASKCIARTTTSISTSFSALDCHLL</sequence>
<keyword evidence="1" id="KW-0732">Signal</keyword>
<protein>
    <recommendedName>
        <fullName evidence="4">Glycopeptide</fullName>
    </recommendedName>
</protein>
<name>A0A4S8LV79_DENBC</name>
<organism evidence="2 3">
    <name type="scientific">Dendrothele bispora (strain CBS 962.96)</name>
    <dbReference type="NCBI Taxonomy" id="1314807"/>
    <lineage>
        <taxon>Eukaryota</taxon>
        <taxon>Fungi</taxon>
        <taxon>Dikarya</taxon>
        <taxon>Basidiomycota</taxon>
        <taxon>Agaricomycotina</taxon>
        <taxon>Agaricomycetes</taxon>
        <taxon>Agaricomycetidae</taxon>
        <taxon>Agaricales</taxon>
        <taxon>Agaricales incertae sedis</taxon>
        <taxon>Dendrothele</taxon>
    </lineage>
</organism>
<dbReference type="InterPro" id="IPR037176">
    <property type="entry name" value="Osmotin/thaumatin-like_sf"/>
</dbReference>
<dbReference type="AlphaFoldDB" id="A0A4S8LV79"/>
<keyword evidence="3" id="KW-1185">Reference proteome</keyword>
<gene>
    <name evidence="2" type="ORF">K435DRAFT_861466</name>
</gene>
<dbReference type="OrthoDB" id="3342934at2759"/>
<feature type="chain" id="PRO_5020487424" description="Glycopeptide" evidence="1">
    <location>
        <begin position="21"/>
        <end position="167"/>
    </location>
</feature>
<evidence type="ECO:0000256" key="1">
    <source>
        <dbReference type="SAM" id="SignalP"/>
    </source>
</evidence>
<dbReference type="SUPFAM" id="SSF49870">
    <property type="entry name" value="Osmotin, thaumatin-like protein"/>
    <property type="match status" value="1"/>
</dbReference>
<dbReference type="EMBL" id="ML179248">
    <property type="protein sequence ID" value="THU93467.1"/>
    <property type="molecule type" value="Genomic_DNA"/>
</dbReference>
<proteinExistence type="predicted"/>
<evidence type="ECO:0000313" key="3">
    <source>
        <dbReference type="Proteomes" id="UP000297245"/>
    </source>
</evidence>
<evidence type="ECO:0000313" key="2">
    <source>
        <dbReference type="EMBL" id="THU93467.1"/>
    </source>
</evidence>
<reference evidence="2 3" key="1">
    <citation type="journal article" date="2019" name="Nat. Ecol. Evol.">
        <title>Megaphylogeny resolves global patterns of mushroom evolution.</title>
        <authorList>
            <person name="Varga T."/>
            <person name="Krizsan K."/>
            <person name="Foldi C."/>
            <person name="Dima B."/>
            <person name="Sanchez-Garcia M."/>
            <person name="Sanchez-Ramirez S."/>
            <person name="Szollosi G.J."/>
            <person name="Szarkandi J.G."/>
            <person name="Papp V."/>
            <person name="Albert L."/>
            <person name="Andreopoulos W."/>
            <person name="Angelini C."/>
            <person name="Antonin V."/>
            <person name="Barry K.W."/>
            <person name="Bougher N.L."/>
            <person name="Buchanan P."/>
            <person name="Buyck B."/>
            <person name="Bense V."/>
            <person name="Catcheside P."/>
            <person name="Chovatia M."/>
            <person name="Cooper J."/>
            <person name="Damon W."/>
            <person name="Desjardin D."/>
            <person name="Finy P."/>
            <person name="Geml J."/>
            <person name="Haridas S."/>
            <person name="Hughes K."/>
            <person name="Justo A."/>
            <person name="Karasinski D."/>
            <person name="Kautmanova I."/>
            <person name="Kiss B."/>
            <person name="Kocsube S."/>
            <person name="Kotiranta H."/>
            <person name="LaButti K.M."/>
            <person name="Lechner B.E."/>
            <person name="Liimatainen K."/>
            <person name="Lipzen A."/>
            <person name="Lukacs Z."/>
            <person name="Mihaltcheva S."/>
            <person name="Morgado L.N."/>
            <person name="Niskanen T."/>
            <person name="Noordeloos M.E."/>
            <person name="Ohm R.A."/>
            <person name="Ortiz-Santana B."/>
            <person name="Ovrebo C."/>
            <person name="Racz N."/>
            <person name="Riley R."/>
            <person name="Savchenko A."/>
            <person name="Shiryaev A."/>
            <person name="Soop K."/>
            <person name="Spirin V."/>
            <person name="Szebenyi C."/>
            <person name="Tomsovsky M."/>
            <person name="Tulloss R.E."/>
            <person name="Uehling J."/>
            <person name="Grigoriev I.V."/>
            <person name="Vagvolgyi C."/>
            <person name="Papp T."/>
            <person name="Martin F.M."/>
            <person name="Miettinen O."/>
            <person name="Hibbett D.S."/>
            <person name="Nagy L.G."/>
        </authorList>
    </citation>
    <scope>NUCLEOTIDE SEQUENCE [LARGE SCALE GENOMIC DNA]</scope>
    <source>
        <strain evidence="2 3">CBS 962.96</strain>
    </source>
</reference>
<evidence type="ECO:0008006" key="4">
    <source>
        <dbReference type="Google" id="ProtNLM"/>
    </source>
</evidence>
<dbReference type="Proteomes" id="UP000297245">
    <property type="component" value="Unassembled WGS sequence"/>
</dbReference>
<accession>A0A4S8LV79</accession>